<sequence length="114" mass="12457">MPPAPPVQLEAIESAETAGASATQLMLETDPAARGPRAQYEVHYAELALIQLQGALDMHAHLRQSLGVEEADRLLKQEKLALAAAECQLLRDRTQQTIASVQQRQEDNIVACED</sequence>
<dbReference type="Proteomes" id="UP000008141">
    <property type="component" value="Unassembled WGS sequence"/>
</dbReference>
<dbReference type="GeneID" id="17353545"/>
<gene>
    <name evidence="1" type="ORF">CHLNCDRAFT_135621</name>
</gene>
<accession>E1ZIL4</accession>
<dbReference type="OrthoDB" id="510744at2759"/>
<evidence type="ECO:0000313" key="2">
    <source>
        <dbReference type="Proteomes" id="UP000008141"/>
    </source>
</evidence>
<protein>
    <submittedName>
        <fullName evidence="1">Expressed protein</fullName>
    </submittedName>
</protein>
<evidence type="ECO:0000313" key="1">
    <source>
        <dbReference type="EMBL" id="EFN54354.1"/>
    </source>
</evidence>
<organism evidence="2">
    <name type="scientific">Chlorella variabilis</name>
    <name type="common">Green alga</name>
    <dbReference type="NCBI Taxonomy" id="554065"/>
    <lineage>
        <taxon>Eukaryota</taxon>
        <taxon>Viridiplantae</taxon>
        <taxon>Chlorophyta</taxon>
        <taxon>core chlorophytes</taxon>
        <taxon>Trebouxiophyceae</taxon>
        <taxon>Chlorellales</taxon>
        <taxon>Chlorellaceae</taxon>
        <taxon>Chlorella clade</taxon>
        <taxon>Chlorella</taxon>
    </lineage>
</organism>
<reference evidence="1 2" key="1">
    <citation type="journal article" date="2010" name="Plant Cell">
        <title>The Chlorella variabilis NC64A genome reveals adaptation to photosymbiosis, coevolution with viruses, and cryptic sex.</title>
        <authorList>
            <person name="Blanc G."/>
            <person name="Duncan G."/>
            <person name="Agarkova I."/>
            <person name="Borodovsky M."/>
            <person name="Gurnon J."/>
            <person name="Kuo A."/>
            <person name="Lindquist E."/>
            <person name="Lucas S."/>
            <person name="Pangilinan J."/>
            <person name="Polle J."/>
            <person name="Salamov A."/>
            <person name="Terry A."/>
            <person name="Yamada T."/>
            <person name="Dunigan D.D."/>
            <person name="Grigoriev I.V."/>
            <person name="Claverie J.M."/>
            <person name="Van Etten J.L."/>
        </authorList>
    </citation>
    <scope>NUCLEOTIDE SEQUENCE [LARGE SCALE GENOMIC DNA]</scope>
    <source>
        <strain evidence="1 2">NC64A</strain>
    </source>
</reference>
<name>E1ZIL4_CHLVA</name>
<dbReference type="KEGG" id="cvr:CHLNCDRAFT_135621"/>
<dbReference type="AlphaFoldDB" id="E1ZIL4"/>
<dbReference type="InParanoid" id="E1ZIL4"/>
<keyword evidence="2" id="KW-1185">Reference proteome</keyword>
<proteinExistence type="predicted"/>
<dbReference type="EMBL" id="GL433848">
    <property type="protein sequence ID" value="EFN54354.1"/>
    <property type="molecule type" value="Genomic_DNA"/>
</dbReference>
<dbReference type="RefSeq" id="XP_005846456.1">
    <property type="nucleotide sequence ID" value="XM_005846394.1"/>
</dbReference>